<comment type="caution">
    <text evidence="2">The sequence shown here is derived from an EMBL/GenBank/DDBJ whole genome shotgun (WGS) entry which is preliminary data.</text>
</comment>
<evidence type="ECO:0000313" key="3">
    <source>
        <dbReference type="Proteomes" id="UP001337305"/>
    </source>
</evidence>
<feature type="signal peptide" evidence="1">
    <location>
        <begin position="1"/>
        <end position="26"/>
    </location>
</feature>
<name>A0ABU7XY31_9FLAO</name>
<evidence type="ECO:0000313" key="2">
    <source>
        <dbReference type="EMBL" id="MEF3835630.1"/>
    </source>
</evidence>
<gene>
    <name evidence="2" type="ORF">N1F79_21065</name>
</gene>
<accession>A0ABU7XY31</accession>
<feature type="chain" id="PRO_5046198117" evidence="1">
    <location>
        <begin position="27"/>
        <end position="253"/>
    </location>
</feature>
<organism evidence="2 3">
    <name type="scientific">Flavivirga spongiicola</name>
    <dbReference type="NCBI Taxonomy" id="421621"/>
    <lineage>
        <taxon>Bacteria</taxon>
        <taxon>Pseudomonadati</taxon>
        <taxon>Bacteroidota</taxon>
        <taxon>Flavobacteriia</taxon>
        <taxon>Flavobacteriales</taxon>
        <taxon>Flavobacteriaceae</taxon>
        <taxon>Flavivirga</taxon>
    </lineage>
</organism>
<keyword evidence="1" id="KW-0732">Signal</keyword>
<dbReference type="EMBL" id="JAODOP010000004">
    <property type="protein sequence ID" value="MEF3835630.1"/>
    <property type="molecule type" value="Genomic_DNA"/>
</dbReference>
<dbReference type="RefSeq" id="WP_303307911.1">
    <property type="nucleotide sequence ID" value="NZ_JAODOP010000004.1"/>
</dbReference>
<sequence length="253" mass="29324">MKTAKTTLVLLLLLLLLCLTCNISQAQKMFSVHQDNVKPSMVMEYEKIAKEFNAASVEHNAQAEWFTAVSNDFKYFYISPIENFADLDKRPFADMAKAMGDKFGDIFNRFDKCYDSHGNYIVVHDEELSYMPDGAQEAQEGQNYRKWFFMYYPPENAKKVKEGMKAVKELFTSKGSKSYYRIYRNGFGSMENYYMVSISAKDEVDGATQAKANEEVLGPDRWETFNKVINYISRMEEYSGEMRPDLSYSPKKE</sequence>
<proteinExistence type="predicted"/>
<evidence type="ECO:0000256" key="1">
    <source>
        <dbReference type="SAM" id="SignalP"/>
    </source>
</evidence>
<protein>
    <submittedName>
        <fullName evidence="2">Uncharacterized protein</fullName>
    </submittedName>
</protein>
<keyword evidence="3" id="KW-1185">Reference proteome</keyword>
<reference evidence="2 3" key="1">
    <citation type="submission" date="2022-09" db="EMBL/GenBank/DDBJ databases">
        <title>Genome sequencing of Flavivirga sp. MEBiC05379.</title>
        <authorList>
            <person name="Oh H.-M."/>
            <person name="Kwon K.K."/>
            <person name="Park M.J."/>
            <person name="Yang S.-H."/>
        </authorList>
    </citation>
    <scope>NUCLEOTIDE SEQUENCE [LARGE SCALE GENOMIC DNA]</scope>
    <source>
        <strain evidence="2 3">MEBiC05379</strain>
    </source>
</reference>
<dbReference type="Proteomes" id="UP001337305">
    <property type="component" value="Unassembled WGS sequence"/>
</dbReference>